<gene>
    <name evidence="2" type="ORF">UFOPK2683_01020</name>
</gene>
<name>A0A6J6RVW7_9ZZZZ</name>
<organism evidence="2">
    <name type="scientific">freshwater metagenome</name>
    <dbReference type="NCBI Taxonomy" id="449393"/>
    <lineage>
        <taxon>unclassified sequences</taxon>
        <taxon>metagenomes</taxon>
        <taxon>ecological metagenomes</taxon>
    </lineage>
</organism>
<protein>
    <submittedName>
        <fullName evidence="2">Unannotated protein</fullName>
    </submittedName>
</protein>
<evidence type="ECO:0000256" key="1">
    <source>
        <dbReference type="SAM" id="Phobius"/>
    </source>
</evidence>
<accession>A0A6J6RVW7</accession>
<keyword evidence="1" id="KW-0472">Membrane</keyword>
<feature type="transmembrane region" description="Helical" evidence="1">
    <location>
        <begin position="113"/>
        <end position="134"/>
    </location>
</feature>
<dbReference type="EMBL" id="CAEZYK010000056">
    <property type="protein sequence ID" value="CAB4726656.1"/>
    <property type="molecule type" value="Genomic_DNA"/>
</dbReference>
<evidence type="ECO:0000313" key="2">
    <source>
        <dbReference type="EMBL" id="CAB4726656.1"/>
    </source>
</evidence>
<proteinExistence type="predicted"/>
<reference evidence="2" key="1">
    <citation type="submission" date="2020-05" db="EMBL/GenBank/DDBJ databases">
        <authorList>
            <person name="Chiriac C."/>
            <person name="Salcher M."/>
            <person name="Ghai R."/>
            <person name="Kavagutti S V."/>
        </authorList>
    </citation>
    <scope>NUCLEOTIDE SEQUENCE</scope>
</reference>
<keyword evidence="1" id="KW-1133">Transmembrane helix</keyword>
<dbReference type="AlphaFoldDB" id="A0A6J6RVW7"/>
<feature type="transmembrane region" description="Helical" evidence="1">
    <location>
        <begin position="75"/>
        <end position="93"/>
    </location>
</feature>
<sequence>MFFWYIGVSVLAVVLVFQSVGVDYRLIAVGALLPNAINLLFGHRAFGSTLAFPVIVLLVVMISTIGKSRLMRRRWLCLPIGIFSGLVLSGAFTNGAQFWWPLSGIGFGSSADFPSGVVLIVEEIVGIVACWWLVGRYDLWQPGPRRAFLRTGRLELSEN</sequence>
<keyword evidence="1" id="KW-0812">Transmembrane</keyword>
<feature type="transmembrane region" description="Helical" evidence="1">
    <location>
        <begin position="45"/>
        <end position="63"/>
    </location>
</feature>